<dbReference type="InterPro" id="IPR036879">
    <property type="entry name" value="TF_MADSbox_sf"/>
</dbReference>
<dbReference type="Proteomes" id="UP001140206">
    <property type="component" value="Chromosome 1"/>
</dbReference>
<protein>
    <submittedName>
        <fullName evidence="8">MADS-box transcription factor 2</fullName>
    </submittedName>
</protein>
<dbReference type="GO" id="GO:0010152">
    <property type="term" value="P:pollen maturation"/>
    <property type="evidence" value="ECO:0007669"/>
    <property type="project" value="UniProtKB-ARBA"/>
</dbReference>
<evidence type="ECO:0000313" key="11">
    <source>
        <dbReference type="Proteomes" id="UP001140206"/>
    </source>
</evidence>
<dbReference type="PANTHER" id="PTHR48019">
    <property type="entry name" value="SERUM RESPONSE FACTOR HOMOLOG"/>
    <property type="match status" value="1"/>
</dbReference>
<evidence type="ECO:0000313" key="7">
    <source>
        <dbReference type="EMBL" id="KAJ4745719.1"/>
    </source>
</evidence>
<evidence type="ECO:0000313" key="8">
    <source>
        <dbReference type="EMBL" id="KAJ4761301.1"/>
    </source>
</evidence>
<dbReference type="GO" id="GO:0005634">
    <property type="term" value="C:nucleus"/>
    <property type="evidence" value="ECO:0007669"/>
    <property type="project" value="UniProtKB-SubCell"/>
</dbReference>
<keyword evidence="4" id="KW-0804">Transcription</keyword>
<evidence type="ECO:0000259" key="6">
    <source>
        <dbReference type="PROSITE" id="PS50066"/>
    </source>
</evidence>
<dbReference type="SUPFAM" id="SSF55455">
    <property type="entry name" value="SRF-like"/>
    <property type="match status" value="1"/>
</dbReference>
<reference evidence="8" key="1">
    <citation type="submission" date="2022-08" db="EMBL/GenBank/DDBJ databases">
        <authorList>
            <person name="Marques A."/>
        </authorList>
    </citation>
    <scope>NUCLEOTIDE SEQUENCE</scope>
    <source>
        <strain evidence="8">RhyPub2mFocal</strain>
        <tissue evidence="8">Leaves</tissue>
    </source>
</reference>
<dbReference type="InterPro" id="IPR002100">
    <property type="entry name" value="TF_MADSbox"/>
</dbReference>
<dbReference type="GO" id="GO:0003677">
    <property type="term" value="F:DNA binding"/>
    <property type="evidence" value="ECO:0007669"/>
    <property type="project" value="UniProtKB-KW"/>
</dbReference>
<dbReference type="FunFam" id="3.40.1810.10:FF:000010">
    <property type="entry name" value="Agamous-like MADS-box protein AGL30"/>
    <property type="match status" value="1"/>
</dbReference>
<proteinExistence type="predicted"/>
<comment type="caution">
    <text evidence="8">The sequence shown here is derived from an EMBL/GenBank/DDBJ whole genome shotgun (WGS) entry which is preliminary data.</text>
</comment>
<dbReference type="PRINTS" id="PR00404">
    <property type="entry name" value="MADSDOMAIN"/>
</dbReference>
<dbReference type="Proteomes" id="UP001140206">
    <property type="component" value="Chromosome 4"/>
</dbReference>
<dbReference type="EMBL" id="JAMFTS010000001">
    <property type="protein sequence ID" value="KAJ4813785.1"/>
    <property type="molecule type" value="Genomic_DNA"/>
</dbReference>
<keyword evidence="5" id="KW-0539">Nucleus</keyword>
<dbReference type="Proteomes" id="UP001140206">
    <property type="component" value="Chromosome 5"/>
</dbReference>
<name>A0AAV8D1L6_9POAL</name>
<dbReference type="Pfam" id="PF00319">
    <property type="entry name" value="SRF-TF"/>
    <property type="match status" value="1"/>
</dbReference>
<comment type="subcellular location">
    <subcellularLocation>
        <location evidence="1">Nucleus</location>
    </subcellularLocation>
</comment>
<feature type="domain" description="MADS-box" evidence="6">
    <location>
        <begin position="1"/>
        <end position="53"/>
    </location>
</feature>
<dbReference type="PROSITE" id="PS50066">
    <property type="entry name" value="MADS_BOX_2"/>
    <property type="match status" value="1"/>
</dbReference>
<accession>A0AAV8D1L6</accession>
<dbReference type="Gene3D" id="3.40.1810.10">
    <property type="entry name" value="Transcription factor, MADS-box"/>
    <property type="match status" value="1"/>
</dbReference>
<evidence type="ECO:0000256" key="1">
    <source>
        <dbReference type="ARBA" id="ARBA00004123"/>
    </source>
</evidence>
<dbReference type="GO" id="GO:0080092">
    <property type="term" value="P:regulation of pollen tube growth"/>
    <property type="evidence" value="ECO:0007669"/>
    <property type="project" value="UniProtKB-ARBA"/>
</dbReference>
<keyword evidence="2" id="KW-0805">Transcription regulation</keyword>
<evidence type="ECO:0000313" key="10">
    <source>
        <dbReference type="EMBL" id="KAJ4813785.1"/>
    </source>
</evidence>
<evidence type="ECO:0000256" key="2">
    <source>
        <dbReference type="ARBA" id="ARBA00023015"/>
    </source>
</evidence>
<dbReference type="EMBL" id="JAMFTS010000005">
    <property type="protein sequence ID" value="KAJ4745719.1"/>
    <property type="molecule type" value="Genomic_DNA"/>
</dbReference>
<dbReference type="EMBL" id="JAMFTS010000002">
    <property type="protein sequence ID" value="KAJ4801974.1"/>
    <property type="molecule type" value="Genomic_DNA"/>
</dbReference>
<evidence type="ECO:0000256" key="5">
    <source>
        <dbReference type="ARBA" id="ARBA00023242"/>
    </source>
</evidence>
<dbReference type="EMBL" id="JAMFTS010000004">
    <property type="protein sequence ID" value="KAJ4761301.1"/>
    <property type="molecule type" value="Genomic_DNA"/>
</dbReference>
<evidence type="ECO:0000256" key="3">
    <source>
        <dbReference type="ARBA" id="ARBA00023125"/>
    </source>
</evidence>
<keyword evidence="11" id="KW-1185">Reference proteome</keyword>
<dbReference type="AlphaFoldDB" id="A0AAV8D1L6"/>
<dbReference type="Proteomes" id="UP001140206">
    <property type="component" value="Chromosome 2"/>
</dbReference>
<gene>
    <name evidence="10" type="ORF">LUZ62_026351</name>
    <name evidence="9" type="ORF">LUZ62_053220</name>
    <name evidence="8" type="ORF">LUZ62_071676</name>
    <name evidence="7" type="ORF">LUZ62_080124</name>
</gene>
<keyword evidence="3" id="KW-0238">DNA-binding</keyword>
<dbReference type="InterPro" id="IPR050142">
    <property type="entry name" value="MADS-box/MEF2_TF"/>
</dbReference>
<dbReference type="GO" id="GO:0046983">
    <property type="term" value="F:protein dimerization activity"/>
    <property type="evidence" value="ECO:0007669"/>
    <property type="project" value="InterPro"/>
</dbReference>
<evidence type="ECO:0000256" key="4">
    <source>
        <dbReference type="ARBA" id="ARBA00023163"/>
    </source>
</evidence>
<dbReference type="SMART" id="SM00432">
    <property type="entry name" value="MADS"/>
    <property type="match status" value="1"/>
</dbReference>
<evidence type="ECO:0000313" key="9">
    <source>
        <dbReference type="EMBL" id="KAJ4801974.1"/>
    </source>
</evidence>
<sequence length="362" mass="40438">MGRNKLKIQKLETTGGRQVTYSKRRMGIIKKARELSILCDVDVLLLIFSTTGKPSLCLGEKSKFEDVISRYAGLSPQERNKKKLESLEALKKTFKKVDHEVDIEQLADQGSQPVEEVKQRLMSYKDQITQALNFLGPLAQVENIDQIEDINVIMEMEHLINNLITRNRVLKENCAKNLMDLQYNAESGMDQAVQLSEEPGAFWYTMADGQQMMPPLNHMLPQRDPSAFGIGYDVPINNPAQDIPWAHMGGAHQTVLDVPAESIPPIETPLCMESSKTSEMLDIKGGVNGFMCQGQDEWLNTTGTMLAPGAGELHLREASSNGSNDFVDNLFEQNAFFQEENANVDQGVALHDSNFQAWTSGF</sequence>
<organism evidence="8 11">
    <name type="scientific">Rhynchospora pubera</name>
    <dbReference type="NCBI Taxonomy" id="906938"/>
    <lineage>
        <taxon>Eukaryota</taxon>
        <taxon>Viridiplantae</taxon>
        <taxon>Streptophyta</taxon>
        <taxon>Embryophyta</taxon>
        <taxon>Tracheophyta</taxon>
        <taxon>Spermatophyta</taxon>
        <taxon>Magnoliopsida</taxon>
        <taxon>Liliopsida</taxon>
        <taxon>Poales</taxon>
        <taxon>Cyperaceae</taxon>
        <taxon>Cyperoideae</taxon>
        <taxon>Rhynchosporeae</taxon>
        <taxon>Rhynchospora</taxon>
    </lineage>
</organism>